<comment type="caution">
    <text evidence="2">The sequence shown here is derived from an EMBL/GenBank/DDBJ whole genome shotgun (WGS) entry which is preliminary data.</text>
</comment>
<organism evidence="2 3">
    <name type="scientific">Caerostris darwini</name>
    <dbReference type="NCBI Taxonomy" id="1538125"/>
    <lineage>
        <taxon>Eukaryota</taxon>
        <taxon>Metazoa</taxon>
        <taxon>Ecdysozoa</taxon>
        <taxon>Arthropoda</taxon>
        <taxon>Chelicerata</taxon>
        <taxon>Arachnida</taxon>
        <taxon>Araneae</taxon>
        <taxon>Araneomorphae</taxon>
        <taxon>Entelegynae</taxon>
        <taxon>Araneoidea</taxon>
        <taxon>Araneidae</taxon>
        <taxon>Caerostris</taxon>
    </lineage>
</organism>
<feature type="compositionally biased region" description="Basic residues" evidence="1">
    <location>
        <begin position="322"/>
        <end position="332"/>
    </location>
</feature>
<accession>A0AAV4RG98</accession>
<evidence type="ECO:0000313" key="2">
    <source>
        <dbReference type="EMBL" id="GIY20500.1"/>
    </source>
</evidence>
<protein>
    <submittedName>
        <fullName evidence="2">Uncharacterized protein</fullName>
    </submittedName>
</protein>
<reference evidence="2 3" key="1">
    <citation type="submission" date="2021-06" db="EMBL/GenBank/DDBJ databases">
        <title>Caerostris darwini draft genome.</title>
        <authorList>
            <person name="Kono N."/>
            <person name="Arakawa K."/>
        </authorList>
    </citation>
    <scope>NUCLEOTIDE SEQUENCE [LARGE SCALE GENOMIC DNA]</scope>
</reference>
<evidence type="ECO:0000256" key="1">
    <source>
        <dbReference type="SAM" id="MobiDB-lite"/>
    </source>
</evidence>
<feature type="compositionally biased region" description="Basic and acidic residues" evidence="1">
    <location>
        <begin position="308"/>
        <end position="321"/>
    </location>
</feature>
<feature type="compositionally biased region" description="Basic residues" evidence="1">
    <location>
        <begin position="339"/>
        <end position="356"/>
    </location>
</feature>
<dbReference type="Proteomes" id="UP001054837">
    <property type="component" value="Unassembled WGS sequence"/>
</dbReference>
<gene>
    <name evidence="2" type="primary">AVEN_64411_1</name>
    <name evidence="2" type="ORF">CDAR_576921</name>
</gene>
<dbReference type="EMBL" id="BPLQ01006178">
    <property type="protein sequence ID" value="GIY20500.1"/>
    <property type="molecule type" value="Genomic_DNA"/>
</dbReference>
<proteinExistence type="predicted"/>
<sequence length="443" mass="50078">MKLTSKLLNDANSKMMANIEKECKSLKTTDELGFYHRAQKSIDKVFHGNLKRNATSEAFKQLALLKSGCMRYDQPGSMKKSGKKKQKTVKIKKRKSPVRSFKKGIKELYLTNNPILLLNEAAIQFLGSKLHHFAKMIAQDAVTKFGPQMELKPENIRAIITHYLVKEAFRSATSEGSKSLALYENNLIEFTPKRNATSLQTTLITETTDVANSQKIIKMILTEFDFDCDMDKNASKYLGYTLMSVAKYLSEVTAETCKKKKITAMGHEEINRSVCETFPVQLRQHALLKGMEDVCHYASGILIYSKKPQETKKRTKSENTRSSKRSHKKKRRSEPYGSSKRKHVKSSKTPTRKKEVKTKETTSVKEKGKSLKIDFSRIVTKNLANNYTNAVVSLEKETASKLSGILENICNAIISKTVENAYNSKEIGENEINSSILELLPGH</sequence>
<name>A0AAV4RG98_9ARAC</name>
<feature type="region of interest" description="Disordered" evidence="1">
    <location>
        <begin position="308"/>
        <end position="363"/>
    </location>
</feature>
<evidence type="ECO:0000313" key="3">
    <source>
        <dbReference type="Proteomes" id="UP001054837"/>
    </source>
</evidence>
<dbReference type="AlphaFoldDB" id="A0AAV4RG98"/>
<keyword evidence="3" id="KW-1185">Reference proteome</keyword>